<dbReference type="EMBL" id="CM045875">
    <property type="protein sequence ID" value="KAI7943977.1"/>
    <property type="molecule type" value="Genomic_DNA"/>
</dbReference>
<organism evidence="1 2">
    <name type="scientific">Puccinia striiformis f. sp. tritici</name>
    <dbReference type="NCBI Taxonomy" id="168172"/>
    <lineage>
        <taxon>Eukaryota</taxon>
        <taxon>Fungi</taxon>
        <taxon>Dikarya</taxon>
        <taxon>Basidiomycota</taxon>
        <taxon>Pucciniomycotina</taxon>
        <taxon>Pucciniomycetes</taxon>
        <taxon>Pucciniales</taxon>
        <taxon>Pucciniaceae</taxon>
        <taxon>Puccinia</taxon>
    </lineage>
</organism>
<reference evidence="2" key="1">
    <citation type="journal article" date="2018" name="BMC Genomics">
        <title>Genomic insights into host adaptation between the wheat stripe rust pathogen (Puccinia striiformis f. sp. tritici) and the barley stripe rust pathogen (Puccinia striiformis f. sp. hordei).</title>
        <authorList>
            <person name="Xia C."/>
            <person name="Wang M."/>
            <person name="Yin C."/>
            <person name="Cornejo O.E."/>
            <person name="Hulbert S.H."/>
            <person name="Chen X."/>
        </authorList>
    </citation>
    <scope>NUCLEOTIDE SEQUENCE [LARGE SCALE GENOMIC DNA]</scope>
    <source>
        <strain evidence="2">93-210</strain>
    </source>
</reference>
<gene>
    <name evidence="1" type="ORF">MJO28_011505</name>
</gene>
<comment type="caution">
    <text evidence="1">The sequence shown here is derived from an EMBL/GenBank/DDBJ whole genome shotgun (WGS) entry which is preliminary data.</text>
</comment>
<proteinExistence type="predicted"/>
<sequence>MTTHLANDPVDADNAVTNGPEERERKNLASPLEMALNATQNGKEGELDRFFSVLAAFNTKPTPSNLVQEVTQSIPSSTGTSLQVGATGCFRITSTTKKSTEKPEEMLLGESSFNDAARPSSIDIGFTPFYEKNLGELRGPLPLTIFNKVWQDRVMAYASSKQARKEDKSDDKSKCPGIG</sequence>
<evidence type="ECO:0000313" key="1">
    <source>
        <dbReference type="EMBL" id="KAI7943977.1"/>
    </source>
</evidence>
<reference evidence="1 2" key="3">
    <citation type="journal article" date="2022" name="Microbiol. Spectr.">
        <title>Folding features and dynamics of 3D genome architecture in plant fungal pathogens.</title>
        <authorList>
            <person name="Xia C."/>
        </authorList>
    </citation>
    <scope>NUCLEOTIDE SEQUENCE [LARGE SCALE GENOMIC DNA]</scope>
    <source>
        <strain evidence="1 2">93-210</strain>
    </source>
</reference>
<name>A0ACC0E2W6_9BASI</name>
<evidence type="ECO:0000313" key="2">
    <source>
        <dbReference type="Proteomes" id="UP001060170"/>
    </source>
</evidence>
<dbReference type="Proteomes" id="UP001060170">
    <property type="component" value="Chromosome 11"/>
</dbReference>
<keyword evidence="2" id="KW-1185">Reference proteome</keyword>
<accession>A0ACC0E2W6</accession>
<reference evidence="2" key="2">
    <citation type="journal article" date="2018" name="Mol. Plant Microbe Interact.">
        <title>Genome sequence resources for the wheat stripe rust pathogen (Puccinia striiformis f. sp. tritici) and the barley stripe rust pathogen (Puccinia striiformis f. sp. hordei).</title>
        <authorList>
            <person name="Xia C."/>
            <person name="Wang M."/>
            <person name="Yin C."/>
            <person name="Cornejo O.E."/>
            <person name="Hulbert S.H."/>
            <person name="Chen X."/>
        </authorList>
    </citation>
    <scope>NUCLEOTIDE SEQUENCE [LARGE SCALE GENOMIC DNA]</scope>
    <source>
        <strain evidence="2">93-210</strain>
    </source>
</reference>
<protein>
    <submittedName>
        <fullName evidence="1">Uncharacterized protein</fullName>
    </submittedName>
</protein>